<accession>A0A7V3YFQ9</accession>
<dbReference type="SUPFAM" id="SSF50249">
    <property type="entry name" value="Nucleic acid-binding proteins"/>
    <property type="match status" value="1"/>
</dbReference>
<dbReference type="Gene3D" id="2.40.50.140">
    <property type="entry name" value="Nucleic acid-binding proteins"/>
    <property type="match status" value="1"/>
</dbReference>
<organism evidence="4">
    <name type="scientific">Candidatus Caldatribacterium californiense</name>
    <dbReference type="NCBI Taxonomy" id="1454726"/>
    <lineage>
        <taxon>Bacteria</taxon>
        <taxon>Pseudomonadati</taxon>
        <taxon>Atribacterota</taxon>
        <taxon>Atribacteria</taxon>
        <taxon>Atribacterales</taxon>
        <taxon>Candidatus Caldatribacteriaceae</taxon>
        <taxon>Candidatus Caldatribacterium</taxon>
    </lineage>
</organism>
<evidence type="ECO:0000313" key="4">
    <source>
        <dbReference type="EMBL" id="HGI30216.1"/>
    </source>
</evidence>
<evidence type="ECO:0000256" key="1">
    <source>
        <dbReference type="ARBA" id="ARBA00023125"/>
    </source>
</evidence>
<protein>
    <recommendedName>
        <fullName evidence="2 3">Single-stranded DNA-binding protein</fullName>
        <shortName evidence="2">SSB</shortName>
    </recommendedName>
</protein>
<dbReference type="InterPro" id="IPR000424">
    <property type="entry name" value="Primosome_PriB/ssb"/>
</dbReference>
<comment type="subunit">
    <text evidence="2">Homotetramer.</text>
</comment>
<reference evidence="4" key="1">
    <citation type="journal article" date="2020" name="mSystems">
        <title>Genome- and Community-Level Interaction Insights into Carbon Utilization and Element Cycling Functions of Hydrothermarchaeota in Hydrothermal Sediment.</title>
        <authorList>
            <person name="Zhou Z."/>
            <person name="Liu Y."/>
            <person name="Xu W."/>
            <person name="Pan J."/>
            <person name="Luo Z.H."/>
            <person name="Li M."/>
        </authorList>
    </citation>
    <scope>NUCLEOTIDE SEQUENCE [LARGE SCALE GENOMIC DNA]</scope>
    <source>
        <strain evidence="4">SpSt-747</strain>
    </source>
</reference>
<dbReference type="GO" id="GO:0006260">
    <property type="term" value="P:DNA replication"/>
    <property type="evidence" value="ECO:0007669"/>
    <property type="project" value="InterPro"/>
</dbReference>
<name>A0A7V3YFQ9_9BACT</name>
<evidence type="ECO:0000256" key="3">
    <source>
        <dbReference type="PIRNR" id="PIRNR002070"/>
    </source>
</evidence>
<dbReference type="PANTHER" id="PTHR10302">
    <property type="entry name" value="SINGLE-STRANDED DNA-BINDING PROTEIN"/>
    <property type="match status" value="1"/>
</dbReference>
<evidence type="ECO:0000256" key="2">
    <source>
        <dbReference type="HAMAP-Rule" id="MF_00984"/>
    </source>
</evidence>
<comment type="caution">
    <text evidence="4">The sequence shown here is derived from an EMBL/GenBank/DDBJ whole genome shotgun (WGS) entry which is preliminary data.</text>
</comment>
<dbReference type="GO" id="GO:0009295">
    <property type="term" value="C:nucleoid"/>
    <property type="evidence" value="ECO:0007669"/>
    <property type="project" value="TreeGrafter"/>
</dbReference>
<dbReference type="PIRSF" id="PIRSF002070">
    <property type="entry name" value="SSB"/>
    <property type="match status" value="1"/>
</dbReference>
<dbReference type="NCBIfam" id="TIGR00621">
    <property type="entry name" value="ssb"/>
    <property type="match status" value="1"/>
</dbReference>
<dbReference type="InterPro" id="IPR012340">
    <property type="entry name" value="NA-bd_OB-fold"/>
</dbReference>
<dbReference type="Pfam" id="PF00436">
    <property type="entry name" value="SSB"/>
    <property type="match status" value="1"/>
</dbReference>
<comment type="caution">
    <text evidence="2">Lacks conserved residue(s) required for the propagation of feature annotation.</text>
</comment>
<gene>
    <name evidence="4" type="ORF">ENV30_02705</name>
</gene>
<dbReference type="GO" id="GO:0003697">
    <property type="term" value="F:single-stranded DNA binding"/>
    <property type="evidence" value="ECO:0007669"/>
    <property type="project" value="UniProtKB-UniRule"/>
</dbReference>
<dbReference type="AlphaFoldDB" id="A0A7V3YFQ9"/>
<dbReference type="InterPro" id="IPR011344">
    <property type="entry name" value="ssDNA-bd"/>
</dbReference>
<keyword evidence="1 2" id="KW-0238">DNA-binding</keyword>
<dbReference type="CDD" id="cd04496">
    <property type="entry name" value="SSB_OBF"/>
    <property type="match status" value="1"/>
</dbReference>
<dbReference type="PROSITE" id="PS50935">
    <property type="entry name" value="SSB"/>
    <property type="match status" value="1"/>
</dbReference>
<dbReference type="EMBL" id="DTFV01000041">
    <property type="protein sequence ID" value="HGI30216.1"/>
    <property type="molecule type" value="Genomic_DNA"/>
</dbReference>
<dbReference type="HAMAP" id="MF_00984">
    <property type="entry name" value="SSB"/>
    <property type="match status" value="1"/>
</dbReference>
<proteinExistence type="inferred from homology"/>
<sequence length="122" mass="13879">MSRPSLNKVFLIGFLTQSPVVRYAPNGTPVTSFPLAVSRGVSSEDGREHFDYLYIVAWRDLALFCGENLKRGDWVFVEGRVQVRAFEDQGGQKRKSYEIVASEVKRLTGCSPVVEEKHFEFF</sequence>
<dbReference type="PANTHER" id="PTHR10302:SF27">
    <property type="entry name" value="SINGLE-STRANDED DNA-BINDING PROTEIN"/>
    <property type="match status" value="1"/>
</dbReference>